<keyword evidence="1" id="KW-0732">Signal</keyword>
<accession>A0ABV6SCM6</accession>
<dbReference type="InterPro" id="IPR021109">
    <property type="entry name" value="Peptidase_aspartic_dom_sf"/>
</dbReference>
<dbReference type="InterPro" id="IPR001478">
    <property type="entry name" value="PDZ"/>
</dbReference>
<dbReference type="GO" id="GO:0008233">
    <property type="term" value="F:peptidase activity"/>
    <property type="evidence" value="ECO:0007669"/>
    <property type="project" value="UniProtKB-KW"/>
</dbReference>
<feature type="chain" id="PRO_5046948784" evidence="1">
    <location>
        <begin position="17"/>
        <end position="396"/>
    </location>
</feature>
<keyword evidence="3" id="KW-0378">Hydrolase</keyword>
<dbReference type="Gene3D" id="2.30.42.10">
    <property type="match status" value="1"/>
</dbReference>
<keyword evidence="4" id="KW-1185">Reference proteome</keyword>
<proteinExistence type="predicted"/>
<evidence type="ECO:0000313" key="3">
    <source>
        <dbReference type="EMBL" id="MFC0687019.1"/>
    </source>
</evidence>
<dbReference type="CDD" id="cd05483">
    <property type="entry name" value="retropepsin_like_bacteria"/>
    <property type="match status" value="1"/>
</dbReference>
<dbReference type="Pfam" id="PF13650">
    <property type="entry name" value="Asp_protease_2"/>
    <property type="match status" value="1"/>
</dbReference>
<dbReference type="RefSeq" id="WP_267221264.1">
    <property type="nucleotide sequence ID" value="NZ_JAPCWC010000009.1"/>
</dbReference>
<dbReference type="GO" id="GO:0006508">
    <property type="term" value="P:proteolysis"/>
    <property type="evidence" value="ECO:0007669"/>
    <property type="project" value="UniProtKB-KW"/>
</dbReference>
<keyword evidence="3" id="KW-0645">Protease</keyword>
<dbReference type="EMBL" id="JBHLTM010000081">
    <property type="protein sequence ID" value="MFC0687019.1"/>
    <property type="molecule type" value="Genomic_DNA"/>
</dbReference>
<dbReference type="InterPro" id="IPR034122">
    <property type="entry name" value="Retropepsin-like_bacterial"/>
</dbReference>
<dbReference type="Proteomes" id="UP001589858">
    <property type="component" value="Unassembled WGS sequence"/>
</dbReference>
<reference evidence="3 4" key="1">
    <citation type="submission" date="2024-09" db="EMBL/GenBank/DDBJ databases">
        <authorList>
            <person name="Sun Q."/>
            <person name="Mori K."/>
        </authorList>
    </citation>
    <scope>NUCLEOTIDE SEQUENCE [LARGE SCALE GENOMIC DNA]</scope>
    <source>
        <strain evidence="3 4">CICC 11035S</strain>
    </source>
</reference>
<protein>
    <submittedName>
        <fullName evidence="3">Aspartyl protease family protein</fullName>
    </submittedName>
</protein>
<feature type="domain" description="PDZ" evidence="2">
    <location>
        <begin position="294"/>
        <end position="386"/>
    </location>
</feature>
<name>A0ABV6SCM6_9SPHN</name>
<dbReference type="SUPFAM" id="SSF50630">
    <property type="entry name" value="Acid proteases"/>
    <property type="match status" value="1"/>
</dbReference>
<dbReference type="Pfam" id="PF17820">
    <property type="entry name" value="PDZ_6"/>
    <property type="match status" value="1"/>
</dbReference>
<comment type="caution">
    <text evidence="3">The sequence shown here is derived from an EMBL/GenBank/DDBJ whole genome shotgun (WGS) entry which is preliminary data.</text>
</comment>
<sequence>MIALQGMIAGAPMAVAAPAAPMDRIAIIPATVSFDTSLQERWIPLAGPASAPPIISILVNGQPVVALVDTGMPTTTVDRSWALRHAIPSQPYKSLGSLGGGVSPTEIGSLVALQIGGMRQSGGAVQIADLSSLSRIAGITIEGIVGADFLARHAVEIDFDNRRIRFRASGAKPPQGERIPLDLRERGGRLLTMLEVGERRFAPVLIDTGDDSSLTITRAAWPDAASSLRLTDIAAVNLAGNIYITEIGRIDGVHLGDQNVDAVPVRFEDKPLDAGDAARIGAALLSRFNVFMDAGRGVMVLSPRLTSPSPAAVSMAGVQGVWTDEGINILHVMRGSPAHDAGLVTGDRICTIDGQNATAAAQKGALGRWSQGPAGKRVVLVLCDGRTLTLILREFY</sequence>
<dbReference type="Gene3D" id="2.40.70.10">
    <property type="entry name" value="Acid Proteases"/>
    <property type="match status" value="2"/>
</dbReference>
<organism evidence="3 4">
    <name type="scientific">Novosphingobium clariflavum</name>
    <dbReference type="NCBI Taxonomy" id="2029884"/>
    <lineage>
        <taxon>Bacteria</taxon>
        <taxon>Pseudomonadati</taxon>
        <taxon>Pseudomonadota</taxon>
        <taxon>Alphaproteobacteria</taxon>
        <taxon>Sphingomonadales</taxon>
        <taxon>Sphingomonadaceae</taxon>
        <taxon>Novosphingobium</taxon>
    </lineage>
</organism>
<dbReference type="SMART" id="SM00228">
    <property type="entry name" value="PDZ"/>
    <property type="match status" value="1"/>
</dbReference>
<evidence type="ECO:0000256" key="1">
    <source>
        <dbReference type="SAM" id="SignalP"/>
    </source>
</evidence>
<evidence type="ECO:0000259" key="2">
    <source>
        <dbReference type="SMART" id="SM00228"/>
    </source>
</evidence>
<dbReference type="InterPro" id="IPR036034">
    <property type="entry name" value="PDZ_sf"/>
</dbReference>
<evidence type="ECO:0000313" key="4">
    <source>
        <dbReference type="Proteomes" id="UP001589858"/>
    </source>
</evidence>
<feature type="signal peptide" evidence="1">
    <location>
        <begin position="1"/>
        <end position="16"/>
    </location>
</feature>
<dbReference type="InterPro" id="IPR041489">
    <property type="entry name" value="PDZ_6"/>
</dbReference>
<gene>
    <name evidence="3" type="ORF">ACFFF8_20765</name>
</gene>
<dbReference type="SUPFAM" id="SSF50156">
    <property type="entry name" value="PDZ domain-like"/>
    <property type="match status" value="1"/>
</dbReference>